<dbReference type="PANTHER" id="PTHR44229:SF8">
    <property type="entry name" value="ALCOHOL DEHYDROGENASE-RELATED"/>
    <property type="match status" value="1"/>
</dbReference>
<evidence type="ECO:0000313" key="3">
    <source>
        <dbReference type="RefSeq" id="XP_028129225.1"/>
    </source>
</evidence>
<keyword evidence="2" id="KW-0560">Oxidoreductase</keyword>
<dbReference type="InterPro" id="IPR002347">
    <property type="entry name" value="SDR_fam"/>
</dbReference>
<reference evidence="3" key="1">
    <citation type="submission" date="2025-08" db="UniProtKB">
        <authorList>
            <consortium name="RefSeq"/>
        </authorList>
    </citation>
    <scope>IDENTIFICATION</scope>
    <source>
        <tissue evidence="3">Whole insect</tissue>
    </source>
</reference>
<organism evidence="3">
    <name type="scientific">Diabrotica virgifera virgifera</name>
    <name type="common">western corn rootworm</name>
    <dbReference type="NCBI Taxonomy" id="50390"/>
    <lineage>
        <taxon>Eukaryota</taxon>
        <taxon>Metazoa</taxon>
        <taxon>Ecdysozoa</taxon>
        <taxon>Arthropoda</taxon>
        <taxon>Hexapoda</taxon>
        <taxon>Insecta</taxon>
        <taxon>Pterygota</taxon>
        <taxon>Neoptera</taxon>
        <taxon>Endopterygota</taxon>
        <taxon>Coleoptera</taxon>
        <taxon>Polyphaga</taxon>
        <taxon>Cucujiformia</taxon>
        <taxon>Chrysomeloidea</taxon>
        <taxon>Chrysomelidae</taxon>
        <taxon>Galerucinae</taxon>
        <taxon>Diabroticina</taxon>
        <taxon>Diabroticites</taxon>
        <taxon>Diabrotica</taxon>
    </lineage>
</organism>
<gene>
    <name evidence="3" type="primary">LOC114325367</name>
</gene>
<dbReference type="GO" id="GO:0016616">
    <property type="term" value="F:oxidoreductase activity, acting on the CH-OH group of donors, NAD or NADP as acceptor"/>
    <property type="evidence" value="ECO:0007669"/>
    <property type="project" value="TreeGrafter"/>
</dbReference>
<dbReference type="PANTHER" id="PTHR44229">
    <property type="entry name" value="15-HYDROXYPROSTAGLANDIN DEHYDROGENASE [NAD(+)]"/>
    <property type="match status" value="1"/>
</dbReference>
<dbReference type="SUPFAM" id="SSF51735">
    <property type="entry name" value="NAD(P)-binding Rossmann-fold domains"/>
    <property type="match status" value="1"/>
</dbReference>
<sequence>MLTFPKLLVTSIHQFKEKIAFKLNSLYRQATTTVFASAKHTDSSASIKLKASLESAPSESGPLSKKVALVTGGSTPCGLICVQELLRCGAKGVMFTDTDENLGRKKLDELCQCFDPNRAAFIRSDLRDALLLRNAFLSSKKHFCSLDIIVNIIEQSEKYKWTEEIDRNLTGIVRSTLIGYELLSTQKGGKGGTICNLIVSPFEEENLSPVLVATRSYLMSFGQSMSSKFNKGTGVKIITGFADDDKKALKSAKGQAVASETLTTMLENAAPGSAWTLQFLKNNKK</sequence>
<dbReference type="GO" id="GO:0005737">
    <property type="term" value="C:cytoplasm"/>
    <property type="evidence" value="ECO:0007669"/>
    <property type="project" value="TreeGrafter"/>
</dbReference>
<accession>A0A6P7F715</accession>
<dbReference type="Pfam" id="PF00106">
    <property type="entry name" value="adh_short"/>
    <property type="match status" value="1"/>
</dbReference>
<dbReference type="OrthoDB" id="417891at2759"/>
<dbReference type="AlphaFoldDB" id="A0A6P7F715"/>
<name>A0A6P7F715_DIAVI</name>
<comment type="similarity">
    <text evidence="1">Belongs to the short-chain dehydrogenases/reductases (SDR) family.</text>
</comment>
<evidence type="ECO:0000256" key="1">
    <source>
        <dbReference type="ARBA" id="ARBA00006484"/>
    </source>
</evidence>
<dbReference type="RefSeq" id="XP_028129225.1">
    <property type="nucleotide sequence ID" value="XM_028273424.1"/>
</dbReference>
<evidence type="ECO:0000256" key="2">
    <source>
        <dbReference type="ARBA" id="ARBA00023002"/>
    </source>
</evidence>
<proteinExistence type="inferred from homology"/>
<protein>
    <submittedName>
        <fullName evidence="3">Alcohol dehydrogenase-like</fullName>
    </submittedName>
</protein>
<dbReference type="InterPro" id="IPR036291">
    <property type="entry name" value="NAD(P)-bd_dom_sf"/>
</dbReference>
<dbReference type="Gene3D" id="3.40.50.720">
    <property type="entry name" value="NAD(P)-binding Rossmann-like Domain"/>
    <property type="match status" value="1"/>
</dbReference>
<dbReference type="InParanoid" id="A0A6P7F715"/>